<proteinExistence type="predicted"/>
<dbReference type="RefSeq" id="WP_146353427.1">
    <property type="nucleotide sequence ID" value="NZ_VOBR01000011.1"/>
</dbReference>
<protein>
    <submittedName>
        <fullName evidence="2">Uncharacterized protein</fullName>
    </submittedName>
</protein>
<keyword evidence="1" id="KW-0812">Transmembrane</keyword>
<dbReference type="EMBL" id="VOBR01000011">
    <property type="protein sequence ID" value="TWP50707.1"/>
    <property type="molecule type" value="Genomic_DNA"/>
</dbReference>
<evidence type="ECO:0000256" key="1">
    <source>
        <dbReference type="SAM" id="Phobius"/>
    </source>
</evidence>
<gene>
    <name evidence="2" type="ORF">FKR81_19045</name>
</gene>
<comment type="caution">
    <text evidence="2">The sequence shown here is derived from an EMBL/GenBank/DDBJ whole genome shotgun (WGS) entry which is preliminary data.</text>
</comment>
<feature type="transmembrane region" description="Helical" evidence="1">
    <location>
        <begin position="7"/>
        <end position="27"/>
    </location>
</feature>
<feature type="transmembrane region" description="Helical" evidence="1">
    <location>
        <begin position="33"/>
        <end position="55"/>
    </location>
</feature>
<organism evidence="2 3">
    <name type="scientific">Lentzea tibetensis</name>
    <dbReference type="NCBI Taxonomy" id="2591470"/>
    <lineage>
        <taxon>Bacteria</taxon>
        <taxon>Bacillati</taxon>
        <taxon>Actinomycetota</taxon>
        <taxon>Actinomycetes</taxon>
        <taxon>Pseudonocardiales</taxon>
        <taxon>Pseudonocardiaceae</taxon>
        <taxon>Lentzea</taxon>
    </lineage>
</organism>
<keyword evidence="1" id="KW-0472">Membrane</keyword>
<accession>A0A563ESM7</accession>
<evidence type="ECO:0000313" key="2">
    <source>
        <dbReference type="EMBL" id="TWP50707.1"/>
    </source>
</evidence>
<dbReference type="Proteomes" id="UP000316639">
    <property type="component" value="Unassembled WGS sequence"/>
</dbReference>
<keyword evidence="1" id="KW-1133">Transmembrane helix</keyword>
<reference evidence="2 3" key="1">
    <citation type="submission" date="2019-07" db="EMBL/GenBank/DDBJ databases">
        <title>Lentzea xizangensis sp. nov., isolated from Qinghai-Tibetan Plateau Soils.</title>
        <authorList>
            <person name="Huang J."/>
        </authorList>
    </citation>
    <scope>NUCLEOTIDE SEQUENCE [LARGE SCALE GENOMIC DNA]</scope>
    <source>
        <strain evidence="2 3">FXJ1.1311</strain>
    </source>
</reference>
<sequence>MDRKKINAVLVILSMVYGAVVGTLAAVGSSAMILVAIIGGALLGISWASVGYLAAQQKRS</sequence>
<keyword evidence="3" id="KW-1185">Reference proteome</keyword>
<dbReference type="AlphaFoldDB" id="A0A563ESM7"/>
<name>A0A563ESM7_9PSEU</name>
<evidence type="ECO:0000313" key="3">
    <source>
        <dbReference type="Proteomes" id="UP000316639"/>
    </source>
</evidence>